<evidence type="ECO:0000313" key="1">
    <source>
        <dbReference type="EMBL" id="NMQ05294.1"/>
    </source>
</evidence>
<protein>
    <recommendedName>
        <fullName evidence="3">Tip attachment protein J domain-containing protein</fullName>
    </recommendedName>
</protein>
<keyword evidence="2" id="KW-1185">Reference proteome</keyword>
<dbReference type="EMBL" id="SPMX01000018">
    <property type="protein sequence ID" value="NMQ05294.1"/>
    <property type="molecule type" value="Genomic_DNA"/>
</dbReference>
<accession>A0ABX1T845</accession>
<name>A0ABX1T845_9PROT</name>
<evidence type="ECO:0008006" key="3">
    <source>
        <dbReference type="Google" id="ProtNLM"/>
    </source>
</evidence>
<reference evidence="1" key="1">
    <citation type="submission" date="2019-03" db="EMBL/GenBank/DDBJ databases">
        <title>Metabolic reconstructions from genomes of highly enriched 'Candidatus Accumulibacter' and 'Candidatus Competibacter' bioreactor populations.</title>
        <authorList>
            <person name="Annavajhala M.K."/>
            <person name="Welles L."/>
            <person name="Abbas B."/>
            <person name="Sorokin D."/>
            <person name="Park H."/>
            <person name="Van Loosdrecht M."/>
            <person name="Chandran K."/>
        </authorList>
    </citation>
    <scope>NUCLEOTIDE SEQUENCE</scope>
    <source>
        <strain evidence="1">SBR_L</strain>
    </source>
</reference>
<dbReference type="RefSeq" id="WP_169070060.1">
    <property type="nucleotide sequence ID" value="NZ_SPMX01000018.1"/>
</dbReference>
<evidence type="ECO:0000313" key="2">
    <source>
        <dbReference type="Proteomes" id="UP000886469"/>
    </source>
</evidence>
<comment type="caution">
    <text evidence="1">The sequence shown here is derived from an EMBL/GenBank/DDBJ whole genome shotgun (WGS) entry which is preliminary data.</text>
</comment>
<gene>
    <name evidence="1" type="ORF">E4Q08_08420</name>
</gene>
<organism evidence="1 2">
    <name type="scientific">Candidatus Accumulibacter contiguus</name>
    <dbReference type="NCBI Taxonomy" id="2954381"/>
    <lineage>
        <taxon>Bacteria</taxon>
        <taxon>Pseudomonadati</taxon>
        <taxon>Pseudomonadota</taxon>
        <taxon>Betaproteobacteria</taxon>
        <taxon>Candidatus Accumulibacter</taxon>
    </lineage>
</organism>
<sequence>MPILDGDIVLLKSSVLDDVPEGGGMATGLAVVDGVSNNLFPDISELDRTYGRTSLRKVFPAVLTDTVDAYYGAHVIVAEGPADPRVSAALFTTRSWSDVRTSAQNKLESYLALGSESRYVLYSNHLIGQRSVQVHCARSVATPGIGDVFALVQRDATANQQFVRVTRIVSRVVDQVFTDQYGDYLRDVIVLEISDPLRLAFTGAPVTRYSYDYYNPPTRLHTTFAADATSYYGVAPLAQAANLGALTLRAESVYTQLVPSALSEAPIIDARGVGDRELIVPIQNAPYLGFTTTVTTAPGVTATRYFGRAVKRGSVSVAIGGVSLVDDGNGNLVAQSGFTGTVDYASGAVSLAKNVGTSGSATYSAAQAVAIAAAGHTESTAVSIGNRGYNYVKSLSPAPAPGSVSVDYLALGKWYRLVDDGAGGLTGDDGVGSGQVNYATGSLVVTLGALPDVNTQILFAWGTTAHYRAQIGSEVFAVPAIECSLPGGAVEPGSVSITYQSGGIGHLYVVSDNGAAGFLGGVAGWIDYANGLAVILPPTLPDGDSDLLIEYRQGGIVTELHPAGGASSNFSLSHAVLPKSLSLSFQDDRKTEHIVIDDGLGGLHLLRAVPRVTADRTWTEEDGVSASNSSSINSLTGISGSINYTTGAIALGVMVTMLDTSQSRTLTGSGEDTTEQRTWVETFASAVATGVITARYRPATDSAGGLLSVSQPIGPLQIDLLPTISNTLVPGSLKFTLGGREYIDRSGLLLYGVSTTTNAGTVAGAVDYRTGRVTITDYAGGAGNPAVSVVCLTRKGFWDDWQFRFRVSGAPLQPASLAIRVVRASDSVQISASSDLTGAIETGAIEGNVDVQFGIVTLSFGAWVADAGLSPAEKNEWWYSTDRLVSGQIFRPLLVMPETLLFNAVAVSNLPLSAEVLGLDPVRLPVDGRVPVLRKGDVLVVHHTATTAPATVSNSQTVSLGRVRVARVRVVGADGETIPTGYSHDLDAGTVTFTDVTGYSQPVTIEHRIEDMALCSDAQINGELTLTRPLTHDFPLGSLVSSALIVGDLHARVSHWFDQATWTGVWSDALIGSAASASYNTVQYPVVVTNRGAIQERWEIIFTNTTTVNVIGETVGQIVTGHAIANPLAPINPATEVPYFTVSPLGWGAGWSAGNLVRMNTVAANFPVWVARTVLQGPPAETSDQFIIGIRGDVDTP</sequence>
<dbReference type="Proteomes" id="UP000886469">
    <property type="component" value="Unassembled WGS sequence"/>
</dbReference>
<proteinExistence type="predicted"/>